<evidence type="ECO:0000313" key="2">
    <source>
        <dbReference type="Proteomes" id="UP001338125"/>
    </source>
</evidence>
<dbReference type="Proteomes" id="UP001338125">
    <property type="component" value="Unassembled WGS sequence"/>
</dbReference>
<keyword evidence="2" id="KW-1185">Reference proteome</keyword>
<evidence type="ECO:0000313" key="1">
    <source>
        <dbReference type="EMBL" id="KAK5992525.1"/>
    </source>
</evidence>
<proteinExistence type="predicted"/>
<protein>
    <submittedName>
        <fullName evidence="1">Uncharacterized protein</fullName>
    </submittedName>
</protein>
<reference evidence="1 2" key="1">
    <citation type="submission" date="2024-01" db="EMBL/GenBank/DDBJ databases">
        <title>Complete genome of Cladobotryum mycophilum ATHUM6906.</title>
        <authorList>
            <person name="Christinaki A.C."/>
            <person name="Myridakis A.I."/>
            <person name="Kouvelis V.N."/>
        </authorList>
    </citation>
    <scope>NUCLEOTIDE SEQUENCE [LARGE SCALE GENOMIC DNA]</scope>
    <source>
        <strain evidence="1 2">ATHUM6906</strain>
    </source>
</reference>
<gene>
    <name evidence="1" type="ORF">PT974_05936</name>
</gene>
<sequence>MAINAFSTHMVHILHPQTVPQLNLVNKLNFNGVFIIEVLDDAANIDVPLLDQKIGHPQVIVADGASDDGSQTVRGRCGRWRTEGQSWVSSVD</sequence>
<accession>A0ABR0SLA0</accession>
<name>A0ABR0SLA0_9HYPO</name>
<organism evidence="1 2">
    <name type="scientific">Cladobotryum mycophilum</name>
    <dbReference type="NCBI Taxonomy" id="491253"/>
    <lineage>
        <taxon>Eukaryota</taxon>
        <taxon>Fungi</taxon>
        <taxon>Dikarya</taxon>
        <taxon>Ascomycota</taxon>
        <taxon>Pezizomycotina</taxon>
        <taxon>Sordariomycetes</taxon>
        <taxon>Hypocreomycetidae</taxon>
        <taxon>Hypocreales</taxon>
        <taxon>Hypocreaceae</taxon>
        <taxon>Cladobotryum</taxon>
    </lineage>
</organism>
<comment type="caution">
    <text evidence="1">The sequence shown here is derived from an EMBL/GenBank/DDBJ whole genome shotgun (WGS) entry which is preliminary data.</text>
</comment>
<dbReference type="EMBL" id="JAVFKD010000012">
    <property type="protein sequence ID" value="KAK5992525.1"/>
    <property type="molecule type" value="Genomic_DNA"/>
</dbReference>